<evidence type="ECO:0000313" key="2">
    <source>
        <dbReference type="Proteomes" id="UP000322214"/>
    </source>
</evidence>
<gene>
    <name evidence="1" type="ORF">MFFC18_09520</name>
</gene>
<protein>
    <submittedName>
        <fullName evidence="1">Uncharacterized protein</fullName>
    </submittedName>
</protein>
<reference evidence="1 2" key="1">
    <citation type="submission" date="2019-08" db="EMBL/GenBank/DDBJ databases">
        <title>Deep-cultivation of Planctomycetes and their phenomic and genomic characterization uncovers novel biology.</title>
        <authorList>
            <person name="Wiegand S."/>
            <person name="Jogler M."/>
            <person name="Boedeker C."/>
            <person name="Pinto D."/>
            <person name="Vollmers J."/>
            <person name="Rivas-Marin E."/>
            <person name="Kohn T."/>
            <person name="Peeters S.H."/>
            <person name="Heuer A."/>
            <person name="Rast P."/>
            <person name="Oberbeckmann S."/>
            <person name="Bunk B."/>
            <person name="Jeske O."/>
            <person name="Meyerdierks A."/>
            <person name="Storesund J.E."/>
            <person name="Kallscheuer N."/>
            <person name="Luecker S."/>
            <person name="Lage O.M."/>
            <person name="Pohl T."/>
            <person name="Merkel B.J."/>
            <person name="Hornburger P."/>
            <person name="Mueller R.-W."/>
            <person name="Bruemmer F."/>
            <person name="Labrenz M."/>
            <person name="Spormann A.M."/>
            <person name="Op den Camp H."/>
            <person name="Overmann J."/>
            <person name="Amann R."/>
            <person name="Jetten M.S.M."/>
            <person name="Mascher T."/>
            <person name="Medema M.H."/>
            <person name="Devos D.P."/>
            <person name="Kaster A.-K."/>
            <person name="Ovreas L."/>
            <person name="Rohde M."/>
            <person name="Galperin M.Y."/>
            <person name="Jogler C."/>
        </authorList>
    </citation>
    <scope>NUCLEOTIDE SEQUENCE [LARGE SCALE GENOMIC DNA]</scope>
    <source>
        <strain evidence="1 2">FC18</strain>
    </source>
</reference>
<keyword evidence="2" id="KW-1185">Reference proteome</keyword>
<organism evidence="1 2">
    <name type="scientific">Mariniblastus fucicola</name>
    <dbReference type="NCBI Taxonomy" id="980251"/>
    <lineage>
        <taxon>Bacteria</taxon>
        <taxon>Pseudomonadati</taxon>
        <taxon>Planctomycetota</taxon>
        <taxon>Planctomycetia</taxon>
        <taxon>Pirellulales</taxon>
        <taxon>Pirellulaceae</taxon>
        <taxon>Mariniblastus</taxon>
    </lineage>
</organism>
<dbReference type="AlphaFoldDB" id="A0A5B9P8A4"/>
<accession>A0A5B9P8A4</accession>
<dbReference type="Proteomes" id="UP000322214">
    <property type="component" value="Chromosome"/>
</dbReference>
<dbReference type="EMBL" id="CP042912">
    <property type="protein sequence ID" value="QEG21100.1"/>
    <property type="molecule type" value="Genomic_DNA"/>
</dbReference>
<proteinExistence type="predicted"/>
<name>A0A5B9P8A4_9BACT</name>
<sequence length="37" mass="4155">MRVENIGVFKACLLAAFIFPLTLESGCTDFEDLNFDN</sequence>
<dbReference type="KEGG" id="mff:MFFC18_09520"/>
<evidence type="ECO:0000313" key="1">
    <source>
        <dbReference type="EMBL" id="QEG21100.1"/>
    </source>
</evidence>